<dbReference type="GO" id="GO:0015149">
    <property type="term" value="F:hexose transmembrane transporter activity"/>
    <property type="evidence" value="ECO:0007669"/>
    <property type="project" value="TreeGrafter"/>
</dbReference>
<feature type="transmembrane region" description="Helical" evidence="7">
    <location>
        <begin position="373"/>
        <end position="392"/>
    </location>
</feature>
<keyword evidence="4 7" id="KW-0812">Transmembrane</keyword>
<feature type="transmembrane region" description="Helical" evidence="7">
    <location>
        <begin position="12"/>
        <end position="33"/>
    </location>
</feature>
<evidence type="ECO:0000259" key="8">
    <source>
        <dbReference type="PROSITE" id="PS50850"/>
    </source>
</evidence>
<dbReference type="InterPro" id="IPR005829">
    <property type="entry name" value="Sugar_transporter_CS"/>
</dbReference>
<comment type="similarity">
    <text evidence="2">Belongs to the major facilitator superfamily. Sugar transporter (TC 2.A.1.1) family.</text>
</comment>
<dbReference type="PANTHER" id="PTHR23503:SF8">
    <property type="entry name" value="FACILITATED GLUCOSE TRANSPORTER PROTEIN 1"/>
    <property type="match status" value="1"/>
</dbReference>
<evidence type="ECO:0000256" key="7">
    <source>
        <dbReference type="SAM" id="Phobius"/>
    </source>
</evidence>
<dbReference type="Pfam" id="PF00083">
    <property type="entry name" value="Sugar_tr"/>
    <property type="match status" value="1"/>
</dbReference>
<comment type="subcellular location">
    <subcellularLocation>
        <location evidence="1">Membrane</location>
        <topology evidence="1">Multi-pass membrane protein</topology>
    </subcellularLocation>
</comment>
<sequence>MTRNIRFGGASFSLIVIVFLAALGPLQFGFHIAELNAPQDALTCKSKKPISSSLAAQLSRWFSSSSASSSSSSSLFPSCIPMTEAAFASISSIFTLGGLAGALAAGPVTTLTGRRPAMRMTSAFFLLGALLETVAGGVPLLFLGRLVAGVGAGAATVIVPLYVSEVAPPAARGLFGTSTQVMINMGILLTQIEGYFLSHGAAWRWILASGVGLAALHVVGLHVVPESPAWLASKGRFGAARKELRRIRGSRADVADETAGWGDFDVTSGGSSAEEQGLLSPGPGMLAPADKPALGFLEVLGDPDALQGIVACVGIATGQQLCGINSIIMYSVSLLNDLLPVSSALLTILISLVNLGTTLACAPLPDRLGRRRCLLLSIAGQGSSSLLLAFSIQAGFKALSALAVLSFVAWFAVGLGPVPFIMASELVGPDAVGAAQSWTLGANYVATFVIAQFFPVANSWLNGLLGGAGWIYYVFGAAAAAVWGFVYLQVPETRGKRNADEVWGRERRLD</sequence>
<feature type="transmembrane region" description="Helical" evidence="7">
    <location>
        <begin position="469"/>
        <end position="488"/>
    </location>
</feature>
<feature type="transmembrane region" description="Helical" evidence="7">
    <location>
        <begin position="435"/>
        <end position="457"/>
    </location>
</feature>
<keyword evidence="10" id="KW-1185">Reference proteome</keyword>
<feature type="transmembrane region" description="Helical" evidence="7">
    <location>
        <begin position="398"/>
        <end position="423"/>
    </location>
</feature>
<feature type="domain" description="Major facilitator superfamily (MFS) profile" evidence="8">
    <location>
        <begin position="17"/>
        <end position="494"/>
    </location>
</feature>
<dbReference type="InterPro" id="IPR020846">
    <property type="entry name" value="MFS_dom"/>
</dbReference>
<dbReference type="Gene3D" id="1.20.1250.20">
    <property type="entry name" value="MFS general substrate transporter like domains"/>
    <property type="match status" value="1"/>
</dbReference>
<feature type="transmembrane region" description="Helical" evidence="7">
    <location>
        <begin position="85"/>
        <end position="105"/>
    </location>
</feature>
<dbReference type="GO" id="GO:0016020">
    <property type="term" value="C:membrane"/>
    <property type="evidence" value="ECO:0007669"/>
    <property type="project" value="UniProtKB-SubCell"/>
</dbReference>
<feature type="transmembrane region" description="Helical" evidence="7">
    <location>
        <begin position="117"/>
        <end position="136"/>
    </location>
</feature>
<dbReference type="PROSITE" id="PS50850">
    <property type="entry name" value="MFS"/>
    <property type="match status" value="1"/>
</dbReference>
<keyword evidence="6 7" id="KW-0472">Membrane</keyword>
<dbReference type="Proteomes" id="UP000033483">
    <property type="component" value="Unassembled WGS sequence"/>
</dbReference>
<evidence type="ECO:0000256" key="3">
    <source>
        <dbReference type="ARBA" id="ARBA00022448"/>
    </source>
</evidence>
<dbReference type="InterPro" id="IPR036259">
    <property type="entry name" value="MFS_trans_sf"/>
</dbReference>
<feature type="transmembrane region" description="Helical" evidence="7">
    <location>
        <begin position="202"/>
        <end position="224"/>
    </location>
</feature>
<protein>
    <recommendedName>
        <fullName evidence="8">Major facilitator superfamily (MFS) profile domain-containing protein</fullName>
    </recommendedName>
</protein>
<evidence type="ECO:0000256" key="2">
    <source>
        <dbReference type="ARBA" id="ARBA00010992"/>
    </source>
</evidence>
<dbReference type="EMBL" id="LAEV01001949">
    <property type="protein sequence ID" value="KKA26875.1"/>
    <property type="molecule type" value="Genomic_DNA"/>
</dbReference>
<gene>
    <name evidence="9" type="ORF">TD95_003272</name>
</gene>
<keyword evidence="3" id="KW-0813">Transport</keyword>
<dbReference type="InterPro" id="IPR003663">
    <property type="entry name" value="Sugar/inositol_transpt"/>
</dbReference>
<proteinExistence type="inferred from homology"/>
<dbReference type="OrthoDB" id="4540492at2759"/>
<dbReference type="PANTHER" id="PTHR23503">
    <property type="entry name" value="SOLUTE CARRIER FAMILY 2"/>
    <property type="match status" value="1"/>
</dbReference>
<keyword evidence="5 7" id="KW-1133">Transmembrane helix</keyword>
<organism evidence="9 10">
    <name type="scientific">Thielaviopsis punctulata</name>
    <dbReference type="NCBI Taxonomy" id="72032"/>
    <lineage>
        <taxon>Eukaryota</taxon>
        <taxon>Fungi</taxon>
        <taxon>Dikarya</taxon>
        <taxon>Ascomycota</taxon>
        <taxon>Pezizomycotina</taxon>
        <taxon>Sordariomycetes</taxon>
        <taxon>Hypocreomycetidae</taxon>
        <taxon>Microascales</taxon>
        <taxon>Ceratocystidaceae</taxon>
        <taxon>Thielaviopsis</taxon>
    </lineage>
</organism>
<accession>A0A0F4Z945</accession>
<dbReference type="PROSITE" id="PS00217">
    <property type="entry name" value="SUGAR_TRANSPORT_2"/>
    <property type="match status" value="1"/>
</dbReference>
<dbReference type="InterPro" id="IPR045263">
    <property type="entry name" value="GLUT"/>
</dbReference>
<dbReference type="InterPro" id="IPR005828">
    <property type="entry name" value="MFS_sugar_transport-like"/>
</dbReference>
<evidence type="ECO:0000256" key="5">
    <source>
        <dbReference type="ARBA" id="ARBA00022989"/>
    </source>
</evidence>
<evidence type="ECO:0000256" key="1">
    <source>
        <dbReference type="ARBA" id="ARBA00004141"/>
    </source>
</evidence>
<dbReference type="AlphaFoldDB" id="A0A0F4Z945"/>
<comment type="caution">
    <text evidence="9">The sequence shown here is derived from an EMBL/GenBank/DDBJ whole genome shotgun (WGS) entry which is preliminary data.</text>
</comment>
<evidence type="ECO:0000313" key="10">
    <source>
        <dbReference type="Proteomes" id="UP000033483"/>
    </source>
</evidence>
<name>A0A0F4Z945_9PEZI</name>
<evidence type="ECO:0000256" key="4">
    <source>
        <dbReference type="ARBA" id="ARBA00022692"/>
    </source>
</evidence>
<dbReference type="SUPFAM" id="SSF103473">
    <property type="entry name" value="MFS general substrate transporter"/>
    <property type="match status" value="1"/>
</dbReference>
<evidence type="ECO:0000256" key="6">
    <source>
        <dbReference type="ARBA" id="ARBA00023136"/>
    </source>
</evidence>
<feature type="transmembrane region" description="Helical" evidence="7">
    <location>
        <begin position="338"/>
        <end position="361"/>
    </location>
</feature>
<evidence type="ECO:0000313" key="9">
    <source>
        <dbReference type="EMBL" id="KKA26875.1"/>
    </source>
</evidence>
<dbReference type="PRINTS" id="PR00171">
    <property type="entry name" value="SUGRTRNSPORT"/>
</dbReference>
<reference evidence="9 10" key="1">
    <citation type="submission" date="2015-03" db="EMBL/GenBank/DDBJ databases">
        <authorList>
            <person name="Radwan O."/>
            <person name="Al-Naeli F.A."/>
            <person name="Rendon G.A."/>
            <person name="Fields C."/>
        </authorList>
    </citation>
    <scope>NUCLEOTIDE SEQUENCE [LARGE SCALE GENOMIC DNA]</scope>
    <source>
        <strain evidence="9">CR-DP1</strain>
    </source>
</reference>